<feature type="region of interest" description="Disordered" evidence="1">
    <location>
        <begin position="1"/>
        <end position="50"/>
    </location>
</feature>
<sequence>MSSDAATAANATSTSLPRIDALSGGSGGGPDQHLEQPRMGLGASLPAADTRAKTEGTFPYAADLWAEGLLWAAV</sequence>
<feature type="non-terminal residue" evidence="2">
    <location>
        <position position="74"/>
    </location>
</feature>
<accession>A0A6G3XS69</accession>
<feature type="compositionally biased region" description="Low complexity" evidence="1">
    <location>
        <begin position="1"/>
        <end position="15"/>
    </location>
</feature>
<name>A0A6G3XS69_9ACTN</name>
<reference evidence="2" key="1">
    <citation type="submission" date="2020-01" db="EMBL/GenBank/DDBJ databases">
        <title>Insect and environment-associated Actinomycetes.</title>
        <authorList>
            <person name="Currrie C."/>
            <person name="Chevrette M."/>
            <person name="Carlson C."/>
            <person name="Stubbendieck R."/>
            <person name="Wendt-Pienkowski E."/>
        </authorList>
    </citation>
    <scope>NUCLEOTIDE SEQUENCE</scope>
    <source>
        <strain evidence="2">SID7499</strain>
    </source>
</reference>
<proteinExistence type="predicted"/>
<dbReference type="AlphaFoldDB" id="A0A6G3XS69"/>
<evidence type="ECO:0000256" key="1">
    <source>
        <dbReference type="SAM" id="MobiDB-lite"/>
    </source>
</evidence>
<protein>
    <submittedName>
        <fullName evidence="2">Uncharacterized protein</fullName>
    </submittedName>
</protein>
<gene>
    <name evidence="2" type="ORF">G3M58_79570</name>
</gene>
<comment type="caution">
    <text evidence="2">The sequence shown here is derived from an EMBL/GenBank/DDBJ whole genome shotgun (WGS) entry which is preliminary data.</text>
</comment>
<evidence type="ECO:0000313" key="2">
    <source>
        <dbReference type="EMBL" id="NEE20350.1"/>
    </source>
</evidence>
<organism evidence="2">
    <name type="scientific">Streptomyces sp. SID7499</name>
    <dbReference type="NCBI Taxonomy" id="2706086"/>
    <lineage>
        <taxon>Bacteria</taxon>
        <taxon>Bacillati</taxon>
        <taxon>Actinomycetota</taxon>
        <taxon>Actinomycetes</taxon>
        <taxon>Kitasatosporales</taxon>
        <taxon>Streptomycetaceae</taxon>
        <taxon>Streptomyces</taxon>
    </lineage>
</organism>
<dbReference type="EMBL" id="JAAGMN010008496">
    <property type="protein sequence ID" value="NEE20350.1"/>
    <property type="molecule type" value="Genomic_DNA"/>
</dbReference>